<keyword evidence="3" id="KW-1185">Reference proteome</keyword>
<dbReference type="PANTHER" id="PTHR11439:SF440">
    <property type="entry name" value="INTEGRASE CATALYTIC DOMAIN-CONTAINING PROTEIN"/>
    <property type="match status" value="1"/>
</dbReference>
<dbReference type="Gene3D" id="3.30.420.10">
    <property type="entry name" value="Ribonuclease H-like superfamily/Ribonuclease H"/>
    <property type="match status" value="1"/>
</dbReference>
<dbReference type="CDD" id="cd09272">
    <property type="entry name" value="RNase_HI_RT_Ty1"/>
    <property type="match status" value="1"/>
</dbReference>
<gene>
    <name evidence="2" type="ORF">CTheo_8586</name>
</gene>
<dbReference type="OrthoDB" id="3344688at2759"/>
<reference evidence="2 3" key="1">
    <citation type="journal article" date="2019" name="Fungal Biol. Biotechnol.">
        <title>Draft genome sequence of fastidious pathogen Ceratobasidium theobromae, which causes vascular-streak dieback in Theobroma cacao.</title>
        <authorList>
            <person name="Ali S.S."/>
            <person name="Asman A."/>
            <person name="Shao J."/>
            <person name="Firmansyah A.P."/>
            <person name="Susilo A.W."/>
            <person name="Rosmana A."/>
            <person name="McMahon P."/>
            <person name="Junaid M."/>
            <person name="Guest D."/>
            <person name="Kheng T.Y."/>
            <person name="Meinhardt L.W."/>
            <person name="Bailey B.A."/>
        </authorList>
    </citation>
    <scope>NUCLEOTIDE SEQUENCE [LARGE SCALE GENOMIC DNA]</scope>
    <source>
        <strain evidence="2 3">CT2</strain>
    </source>
</reference>
<name>A0A5N5Q8Y9_9AGAM</name>
<dbReference type="Pfam" id="PF07727">
    <property type="entry name" value="RVT_2"/>
    <property type="match status" value="1"/>
</dbReference>
<organism evidence="2 3">
    <name type="scientific">Ceratobasidium theobromae</name>
    <dbReference type="NCBI Taxonomy" id="1582974"/>
    <lineage>
        <taxon>Eukaryota</taxon>
        <taxon>Fungi</taxon>
        <taxon>Dikarya</taxon>
        <taxon>Basidiomycota</taxon>
        <taxon>Agaricomycotina</taxon>
        <taxon>Agaricomycetes</taxon>
        <taxon>Cantharellales</taxon>
        <taxon>Ceratobasidiaceae</taxon>
        <taxon>Ceratobasidium</taxon>
    </lineage>
</organism>
<dbReference type="PANTHER" id="PTHR11439">
    <property type="entry name" value="GAG-POL-RELATED RETROTRANSPOSON"/>
    <property type="match status" value="1"/>
</dbReference>
<dbReference type="AlphaFoldDB" id="A0A5N5Q8Y9"/>
<evidence type="ECO:0000313" key="2">
    <source>
        <dbReference type="EMBL" id="KAB5587973.1"/>
    </source>
</evidence>
<feature type="domain" description="Reverse transcriptase Ty1/copia-type" evidence="1">
    <location>
        <begin position="381"/>
        <end position="602"/>
    </location>
</feature>
<dbReference type="GO" id="GO:0003676">
    <property type="term" value="F:nucleic acid binding"/>
    <property type="evidence" value="ECO:0007669"/>
    <property type="project" value="InterPro"/>
</dbReference>
<protein>
    <submittedName>
        <fullName evidence="2">Copia protein</fullName>
    </submittedName>
</protein>
<dbReference type="Proteomes" id="UP000383932">
    <property type="component" value="Unassembled WGS sequence"/>
</dbReference>
<evidence type="ECO:0000259" key="1">
    <source>
        <dbReference type="Pfam" id="PF07727"/>
    </source>
</evidence>
<accession>A0A5N5Q8Y9</accession>
<dbReference type="InterPro" id="IPR013103">
    <property type="entry name" value="RVT_2"/>
</dbReference>
<evidence type="ECO:0000313" key="3">
    <source>
        <dbReference type="Proteomes" id="UP000383932"/>
    </source>
</evidence>
<proteinExistence type="predicted"/>
<sequence length="818" mass="91767">MHAEDAPRLHVIADNMGLLQALLAHKPAGTLSVLDDVSKALWDLFTACPNSTLCISWCPAHARIPGNKRADAIAKCMVLSHPQPSFHVSMDYICLQAKFWLLADWHMHWLKFKASHLGSMGTEALLNLPCLKLHPFHHDPGKHHKVHMQLIHTITGHSRHASYLHRCGKIDSPACPCRATKQDVQHILLECPRHGRACDFLHGFSQRLSLPHIFSTVQGLKAALEFFTAGGVDIYSAPKSFKHVALNKHGKPHRVLWFWALSDIISTGFTPIESAHYASLDVQTLPPNILLCFHASMTACIDGTPCFDTWIAHNFSFITLPSVDDTDSPKWKNVIMSQRKDEWIASLNSEMGRLKNQDVYKDFPCHLIPLSNQLLTSGVVCRIKHNADRGELLLKSCVVVHGNCQITRLSYSNTFSNTLDLGLIRVILAITAYADFDCHMVDVTGAYTHAPIDRELYVEYPEGYGKGGPTVMKLKKALYSTHQSGRLWEEYQYTKILAIGYCPNQKDVSISTRMRNGVFSIIVCYVDNFVVCCTAGHIEPIKQEIMALFDCKDLGELRLFLGLVIKRDRVNQTLTMTMQSYIKSIVKSAGLDNAVWATTPISNMHLVLEPITPPDHSYPYVTNLGRLFWVARTCRPNIAFATSLLARFSNCYGSPHITALKCVFKYLAATASIGITYDGHRPFYEVAYSDADYASQHGCKSTSVSLSTMEAEFVALCNTAKEVMSIRQFLDDLGIAYKSSVPSPILCDNQAAIESVHNPMHKTRAKHINIAFNFIHDEIHEGTIFVPYVPTNDNLRQEIRQILQRGDLSLEISRNLWM</sequence>
<dbReference type="EMBL" id="SSOP01000643">
    <property type="protein sequence ID" value="KAB5587973.1"/>
    <property type="molecule type" value="Genomic_DNA"/>
</dbReference>
<dbReference type="InterPro" id="IPR036397">
    <property type="entry name" value="RNaseH_sf"/>
</dbReference>
<comment type="caution">
    <text evidence="2">The sequence shown here is derived from an EMBL/GenBank/DDBJ whole genome shotgun (WGS) entry which is preliminary data.</text>
</comment>